<dbReference type="PANTHER" id="PTHR36973">
    <property type="entry name" value="SLL1456 PROTEIN-RELATED"/>
    <property type="match status" value="1"/>
</dbReference>
<dbReference type="GO" id="GO:0008171">
    <property type="term" value="F:O-methyltransferase activity"/>
    <property type="evidence" value="ECO:0007669"/>
    <property type="project" value="TreeGrafter"/>
</dbReference>
<dbReference type="EMBL" id="UINC01202238">
    <property type="protein sequence ID" value="SVE21940.1"/>
    <property type="molecule type" value="Genomic_DNA"/>
</dbReference>
<dbReference type="SUPFAM" id="SSF53335">
    <property type="entry name" value="S-adenosyl-L-methionine-dependent methyltransferases"/>
    <property type="match status" value="1"/>
</dbReference>
<dbReference type="InterPro" id="IPR053188">
    <property type="entry name" value="FkbM_Methyltransferase"/>
</dbReference>
<name>A0A383BQ09_9ZZZZ</name>
<accession>A0A383BQ09</accession>
<gene>
    <name evidence="2" type="ORF">METZ01_LOCUS474794</name>
</gene>
<feature type="non-terminal residue" evidence="2">
    <location>
        <position position="237"/>
    </location>
</feature>
<evidence type="ECO:0000313" key="2">
    <source>
        <dbReference type="EMBL" id="SVE21940.1"/>
    </source>
</evidence>
<reference evidence="2" key="1">
    <citation type="submission" date="2018-05" db="EMBL/GenBank/DDBJ databases">
        <authorList>
            <person name="Lanie J.A."/>
            <person name="Ng W.-L."/>
            <person name="Kazmierczak K.M."/>
            <person name="Andrzejewski T.M."/>
            <person name="Davidsen T.M."/>
            <person name="Wayne K.J."/>
            <person name="Tettelin H."/>
            <person name="Glass J.I."/>
            <person name="Rusch D."/>
            <person name="Podicherti R."/>
            <person name="Tsui H.-C.T."/>
            <person name="Winkler M.E."/>
        </authorList>
    </citation>
    <scope>NUCLEOTIDE SEQUENCE</scope>
</reference>
<proteinExistence type="predicted"/>
<dbReference type="Gene3D" id="3.40.50.150">
    <property type="entry name" value="Vaccinia Virus protein VP39"/>
    <property type="match status" value="1"/>
</dbReference>
<evidence type="ECO:0000259" key="1">
    <source>
        <dbReference type="Pfam" id="PF05050"/>
    </source>
</evidence>
<feature type="domain" description="Methyltransferase FkbM" evidence="1">
    <location>
        <begin position="80"/>
        <end position="185"/>
    </location>
</feature>
<sequence>MKCLDIIELEKKIEVLDVGAAAIAESPVYKKLIEIGLSNLNAFEGDQRHLDKLKKEYGDNIKLFTEFLFDGSTQNLYLASPESGMTSLLKPNDKALNFFNGFNKFGKIEKIERVKTEKLDDIKDLPLIDFAKMDIQGSELEVLKNGLNKLKHCLAIQLEVSFVCLYENQPSLGEIDLWMRRNGYIPHCFLDIKRWSITPTIFNNNFRNPGNQLLESDIVYIRDPFNLELLNNEQLKK</sequence>
<dbReference type="AlphaFoldDB" id="A0A383BQ09"/>
<dbReference type="InterPro" id="IPR029063">
    <property type="entry name" value="SAM-dependent_MTases_sf"/>
</dbReference>
<protein>
    <recommendedName>
        <fullName evidence="1">Methyltransferase FkbM domain-containing protein</fullName>
    </recommendedName>
</protein>
<dbReference type="Pfam" id="PF05050">
    <property type="entry name" value="Methyltransf_21"/>
    <property type="match status" value="1"/>
</dbReference>
<dbReference type="InterPro" id="IPR006342">
    <property type="entry name" value="FkbM_mtfrase"/>
</dbReference>
<dbReference type="PANTHER" id="PTHR36973:SF4">
    <property type="entry name" value="NODULATION PROTEIN"/>
    <property type="match status" value="1"/>
</dbReference>
<organism evidence="2">
    <name type="scientific">marine metagenome</name>
    <dbReference type="NCBI Taxonomy" id="408172"/>
    <lineage>
        <taxon>unclassified sequences</taxon>
        <taxon>metagenomes</taxon>
        <taxon>ecological metagenomes</taxon>
    </lineage>
</organism>